<accession>A0A812HU76</accession>
<feature type="compositionally biased region" description="Basic and acidic residues" evidence="1">
    <location>
        <begin position="155"/>
        <end position="164"/>
    </location>
</feature>
<sequence>MDTTRRKLFSGLGFSLRRARALGLFETAEYVSMAMVSASGPQVATFPVASKREVLCLSDLIPCHASASHRDTACQTNVDILTRTQFEVIMKDMQAMFLSTLEQIKKQLVEREGAIQALEQQICEQKIPSVTVATQEVSSCHPQSGGKTSSPDAEQEVKMEDARPRSGTTLFSANRQSGSLDALRQQHEVERRVHKERCREERKRKLDRPG</sequence>
<feature type="compositionally biased region" description="Basic and acidic residues" evidence="1">
    <location>
        <begin position="184"/>
        <end position="210"/>
    </location>
</feature>
<comment type="caution">
    <text evidence="2">The sequence shown here is derived from an EMBL/GenBank/DDBJ whole genome shotgun (WGS) entry which is preliminary data.</text>
</comment>
<name>A0A812HU76_9DINO</name>
<feature type="compositionally biased region" description="Polar residues" evidence="1">
    <location>
        <begin position="136"/>
        <end position="152"/>
    </location>
</feature>
<evidence type="ECO:0000256" key="1">
    <source>
        <dbReference type="SAM" id="MobiDB-lite"/>
    </source>
</evidence>
<gene>
    <name evidence="2" type="ORF">SNAT2548_LOCUS1966</name>
</gene>
<organism evidence="2 3">
    <name type="scientific">Symbiodinium natans</name>
    <dbReference type="NCBI Taxonomy" id="878477"/>
    <lineage>
        <taxon>Eukaryota</taxon>
        <taxon>Sar</taxon>
        <taxon>Alveolata</taxon>
        <taxon>Dinophyceae</taxon>
        <taxon>Suessiales</taxon>
        <taxon>Symbiodiniaceae</taxon>
        <taxon>Symbiodinium</taxon>
    </lineage>
</organism>
<dbReference type="AlphaFoldDB" id="A0A812HU76"/>
<feature type="region of interest" description="Disordered" evidence="1">
    <location>
        <begin position="136"/>
        <end position="210"/>
    </location>
</feature>
<protein>
    <submittedName>
        <fullName evidence="2">Uncharacterized protein</fullName>
    </submittedName>
</protein>
<proteinExistence type="predicted"/>
<evidence type="ECO:0000313" key="3">
    <source>
        <dbReference type="Proteomes" id="UP000604046"/>
    </source>
</evidence>
<dbReference type="Proteomes" id="UP000604046">
    <property type="component" value="Unassembled WGS sequence"/>
</dbReference>
<feature type="compositionally biased region" description="Polar residues" evidence="1">
    <location>
        <begin position="166"/>
        <end position="179"/>
    </location>
</feature>
<reference evidence="2" key="1">
    <citation type="submission" date="2021-02" db="EMBL/GenBank/DDBJ databases">
        <authorList>
            <person name="Dougan E. K."/>
            <person name="Rhodes N."/>
            <person name="Thang M."/>
            <person name="Chan C."/>
        </authorList>
    </citation>
    <scope>NUCLEOTIDE SEQUENCE</scope>
</reference>
<keyword evidence="3" id="KW-1185">Reference proteome</keyword>
<dbReference type="EMBL" id="CAJNDS010000113">
    <property type="protein sequence ID" value="CAE6961189.1"/>
    <property type="molecule type" value="Genomic_DNA"/>
</dbReference>
<dbReference type="OrthoDB" id="443980at2759"/>
<evidence type="ECO:0000313" key="2">
    <source>
        <dbReference type="EMBL" id="CAE6961189.1"/>
    </source>
</evidence>